<dbReference type="AlphaFoldDB" id="A0AAP0S9T9"/>
<comment type="caution">
    <text evidence="2">The sequence shown here is derived from an EMBL/GenBank/DDBJ whole genome shotgun (WGS) entry which is preliminary data.</text>
</comment>
<organism evidence="2 3">
    <name type="scientific">Liquidambar formosana</name>
    <name type="common">Formosan gum</name>
    <dbReference type="NCBI Taxonomy" id="63359"/>
    <lineage>
        <taxon>Eukaryota</taxon>
        <taxon>Viridiplantae</taxon>
        <taxon>Streptophyta</taxon>
        <taxon>Embryophyta</taxon>
        <taxon>Tracheophyta</taxon>
        <taxon>Spermatophyta</taxon>
        <taxon>Magnoliopsida</taxon>
        <taxon>eudicotyledons</taxon>
        <taxon>Gunneridae</taxon>
        <taxon>Pentapetalae</taxon>
        <taxon>Saxifragales</taxon>
        <taxon>Altingiaceae</taxon>
        <taxon>Liquidambar</taxon>
    </lineage>
</organism>
<accession>A0AAP0S9T9</accession>
<evidence type="ECO:0000313" key="3">
    <source>
        <dbReference type="Proteomes" id="UP001415857"/>
    </source>
</evidence>
<dbReference type="EMBL" id="JBBPBK010000002">
    <property type="protein sequence ID" value="KAK9290375.1"/>
    <property type="molecule type" value="Genomic_DNA"/>
</dbReference>
<reference evidence="2 3" key="1">
    <citation type="journal article" date="2024" name="Plant J.">
        <title>Genome sequences and population genomics reveal climatic adaptation and genomic divergence between two closely related sweetgum species.</title>
        <authorList>
            <person name="Xu W.Q."/>
            <person name="Ren C.Q."/>
            <person name="Zhang X.Y."/>
            <person name="Comes H.P."/>
            <person name="Liu X.H."/>
            <person name="Li Y.G."/>
            <person name="Kettle C.J."/>
            <person name="Jalonen R."/>
            <person name="Gaisberger H."/>
            <person name="Ma Y.Z."/>
            <person name="Qiu Y.X."/>
        </authorList>
    </citation>
    <scope>NUCLEOTIDE SEQUENCE [LARGE SCALE GENOMIC DNA]</scope>
    <source>
        <strain evidence="2">Hangzhou</strain>
    </source>
</reference>
<proteinExistence type="predicted"/>
<dbReference type="Proteomes" id="UP001415857">
    <property type="component" value="Unassembled WGS sequence"/>
</dbReference>
<dbReference type="PANTHER" id="PTHR35117:SF1">
    <property type="entry name" value="MYOSIN-M HEAVY PROTEIN"/>
    <property type="match status" value="1"/>
</dbReference>
<dbReference type="PANTHER" id="PTHR35117">
    <property type="entry name" value="MYOSIN-M HEAVY PROTEIN"/>
    <property type="match status" value="1"/>
</dbReference>
<sequence length="498" mass="54301">MGKQTKGKKTGNFGKGKVTPVQVAFIVDRYLSDNNYSQTRTFFRTEASTLISKSPVREAPKSLLSLGAMLDEYICLKEQKVMLDQEKCRLEKEKLRVQTLLQGMQNIMNVYNASASTPTPLVVPATAAKSMVVVPHSDPIVGSSAGHPVYNTPIVTPEPMPTNTIMEPTHFSTPVTNYQSTKKRNGSHIVQDAPLVAKKSRSIDIITQSNGAANSQENVQQFSTVQSSPHDRLTNGSPIQGSSVVKNLFNQSSPSLATNSSGPKTPPQALSSQSEKFVSPLEITSTANSSNKNTPQHITPTNCTIISSETVTVSPLKQKGCYSVERNHFISTSSPLKTNSKRLSKRDHVKGRLDFDGSDEQTCLEKTVAVGNSTSESEKEEDFFDIDLPNLDFSISELLVDFDLDCEEINYSCQPALSSINTVSRSTQESGDANLGASQVFSEYSSTVTEVFSEKDINRQGLDSLTAVKSITKCIKILSPAKNSRGCSSDQENLFMRT</sequence>
<evidence type="ECO:0000256" key="1">
    <source>
        <dbReference type="SAM" id="MobiDB-lite"/>
    </source>
</evidence>
<name>A0AAP0S9T9_LIQFO</name>
<feature type="region of interest" description="Disordered" evidence="1">
    <location>
        <begin position="210"/>
        <end position="279"/>
    </location>
</feature>
<gene>
    <name evidence="2" type="ORF">L1049_008544</name>
</gene>
<keyword evidence="3" id="KW-1185">Reference proteome</keyword>
<protein>
    <submittedName>
        <fullName evidence="2">Uncharacterized protein</fullName>
    </submittedName>
</protein>
<evidence type="ECO:0000313" key="2">
    <source>
        <dbReference type="EMBL" id="KAK9290375.1"/>
    </source>
</evidence>